<dbReference type="PROSITE" id="PS51117">
    <property type="entry name" value="LAMININ_NTER"/>
    <property type="match status" value="1"/>
</dbReference>
<dbReference type="GO" id="GO:0007411">
    <property type="term" value="P:axon guidance"/>
    <property type="evidence" value="ECO:0007669"/>
    <property type="project" value="TreeGrafter"/>
</dbReference>
<dbReference type="AlphaFoldDB" id="A0A8S9X0W2"/>
<keyword evidence="1" id="KW-1015">Disulfide bond</keyword>
<feature type="non-terminal residue" evidence="4">
    <location>
        <position position="238"/>
    </location>
</feature>
<evidence type="ECO:0000256" key="1">
    <source>
        <dbReference type="ARBA" id="ARBA00023157"/>
    </source>
</evidence>
<evidence type="ECO:0000313" key="4">
    <source>
        <dbReference type="EMBL" id="KAF6202104.1"/>
    </source>
</evidence>
<organism evidence="4 5">
    <name type="scientific">Apolygus lucorum</name>
    <name type="common">Small green plant bug</name>
    <name type="synonym">Lygocoris lucorum</name>
    <dbReference type="NCBI Taxonomy" id="248454"/>
    <lineage>
        <taxon>Eukaryota</taxon>
        <taxon>Metazoa</taxon>
        <taxon>Ecdysozoa</taxon>
        <taxon>Arthropoda</taxon>
        <taxon>Hexapoda</taxon>
        <taxon>Insecta</taxon>
        <taxon>Pterygota</taxon>
        <taxon>Neoptera</taxon>
        <taxon>Paraneoptera</taxon>
        <taxon>Hemiptera</taxon>
        <taxon>Heteroptera</taxon>
        <taxon>Panheteroptera</taxon>
        <taxon>Cimicomorpha</taxon>
        <taxon>Miridae</taxon>
        <taxon>Mirini</taxon>
        <taxon>Apolygus</taxon>
    </lineage>
</organism>
<name>A0A8S9X0W2_APOLU</name>
<evidence type="ECO:0000313" key="5">
    <source>
        <dbReference type="Proteomes" id="UP000466442"/>
    </source>
</evidence>
<accession>A0A8S9X0W2</accession>
<comment type="caution">
    <text evidence="4">The sequence shown here is derived from an EMBL/GenBank/DDBJ whole genome shotgun (WGS) entry which is preliminary data.</text>
</comment>
<keyword evidence="5" id="KW-1185">Reference proteome</keyword>
<dbReference type="Pfam" id="PF00055">
    <property type="entry name" value="Laminin_N"/>
    <property type="match status" value="1"/>
</dbReference>
<dbReference type="Proteomes" id="UP000466442">
    <property type="component" value="Linkage Group LG12"/>
</dbReference>
<dbReference type="GO" id="GO:0009888">
    <property type="term" value="P:tissue development"/>
    <property type="evidence" value="ECO:0007669"/>
    <property type="project" value="TreeGrafter"/>
</dbReference>
<keyword evidence="2" id="KW-0424">Laminin EGF-like domain</keyword>
<evidence type="ECO:0000259" key="3">
    <source>
        <dbReference type="PROSITE" id="PS51117"/>
    </source>
</evidence>
<proteinExistence type="predicted"/>
<protein>
    <recommendedName>
        <fullName evidence="3">Laminin N-terminal domain-containing protein</fullName>
    </recommendedName>
</protein>
<dbReference type="EMBL" id="WIXP02000012">
    <property type="protein sequence ID" value="KAF6202104.1"/>
    <property type="molecule type" value="Genomic_DNA"/>
</dbReference>
<reference evidence="4" key="1">
    <citation type="journal article" date="2021" name="Mol. Ecol. Resour.">
        <title>Apolygus lucorum genome provides insights into omnivorousness and mesophyll feeding.</title>
        <authorList>
            <person name="Liu Y."/>
            <person name="Liu H."/>
            <person name="Wang H."/>
            <person name="Huang T."/>
            <person name="Liu B."/>
            <person name="Yang B."/>
            <person name="Yin L."/>
            <person name="Li B."/>
            <person name="Zhang Y."/>
            <person name="Zhang S."/>
            <person name="Jiang F."/>
            <person name="Zhang X."/>
            <person name="Ren Y."/>
            <person name="Wang B."/>
            <person name="Wang S."/>
            <person name="Lu Y."/>
            <person name="Wu K."/>
            <person name="Fan W."/>
            <person name="Wang G."/>
        </authorList>
    </citation>
    <scope>NUCLEOTIDE SEQUENCE</scope>
    <source>
        <strain evidence="4">12Hb</strain>
    </source>
</reference>
<dbReference type="InterPro" id="IPR008211">
    <property type="entry name" value="Laminin_N"/>
</dbReference>
<dbReference type="GO" id="GO:0009887">
    <property type="term" value="P:animal organ morphogenesis"/>
    <property type="evidence" value="ECO:0007669"/>
    <property type="project" value="TreeGrafter"/>
</dbReference>
<dbReference type="PANTHER" id="PTHR10574:SF406">
    <property type="entry name" value="LAMININ SUBUNIT ALPHA 5"/>
    <property type="match status" value="1"/>
</dbReference>
<evidence type="ECO:0000256" key="2">
    <source>
        <dbReference type="ARBA" id="ARBA00023292"/>
    </source>
</evidence>
<gene>
    <name evidence="4" type="ORF">GE061_004502</name>
</gene>
<dbReference type="GO" id="GO:0005201">
    <property type="term" value="F:extracellular matrix structural constituent"/>
    <property type="evidence" value="ECO:0007669"/>
    <property type="project" value="TreeGrafter"/>
</dbReference>
<sequence length="238" mass="26069">MFNTATKMRGGSGESVKKVIAVSIRISTPATGRFQLRHCCALGCDAANLTEKLIVSPFNLESYCSSYIEPFPGTVFLVPLQMLKRVRDPPDPGGTSPPPSWSDGEASLLAAPVVMPPPRLYLLCLLVAAWLEDVLPEVLTPPYFNIAEKRKVEASYTCGEDVQEPELYCKLVGATQDYHDLDKKVISGQICDNCDPSNPEKMHPPAYAVDGAETYWISPPLSRGTEYNLINFTISLGQ</sequence>
<dbReference type="GO" id="GO:0005604">
    <property type="term" value="C:basement membrane"/>
    <property type="evidence" value="ECO:0007669"/>
    <property type="project" value="TreeGrafter"/>
</dbReference>
<feature type="domain" description="Laminin N-terminal" evidence="3">
    <location>
        <begin position="135"/>
        <end position="238"/>
    </location>
</feature>
<dbReference type="PANTHER" id="PTHR10574">
    <property type="entry name" value="NETRIN/LAMININ-RELATED"/>
    <property type="match status" value="1"/>
</dbReference>
<dbReference type="Gene3D" id="2.60.120.260">
    <property type="entry name" value="Galactose-binding domain-like"/>
    <property type="match status" value="1"/>
</dbReference>
<dbReference type="InterPro" id="IPR050440">
    <property type="entry name" value="Laminin/Netrin_ECM"/>
</dbReference>
<dbReference type="OrthoDB" id="6625411at2759"/>